<feature type="non-terminal residue" evidence="1">
    <location>
        <position position="1"/>
    </location>
</feature>
<organism evidence="1 2">
    <name type="scientific">Vararia minispora EC-137</name>
    <dbReference type="NCBI Taxonomy" id="1314806"/>
    <lineage>
        <taxon>Eukaryota</taxon>
        <taxon>Fungi</taxon>
        <taxon>Dikarya</taxon>
        <taxon>Basidiomycota</taxon>
        <taxon>Agaricomycotina</taxon>
        <taxon>Agaricomycetes</taxon>
        <taxon>Russulales</taxon>
        <taxon>Lachnocladiaceae</taxon>
        <taxon>Vararia</taxon>
    </lineage>
</organism>
<name>A0ACB8QFX0_9AGAM</name>
<proteinExistence type="predicted"/>
<reference evidence="1" key="1">
    <citation type="submission" date="2021-02" db="EMBL/GenBank/DDBJ databases">
        <authorList>
            <consortium name="DOE Joint Genome Institute"/>
            <person name="Ahrendt S."/>
            <person name="Looney B.P."/>
            <person name="Miyauchi S."/>
            <person name="Morin E."/>
            <person name="Drula E."/>
            <person name="Courty P.E."/>
            <person name="Chicoki N."/>
            <person name="Fauchery L."/>
            <person name="Kohler A."/>
            <person name="Kuo A."/>
            <person name="Labutti K."/>
            <person name="Pangilinan J."/>
            <person name="Lipzen A."/>
            <person name="Riley R."/>
            <person name="Andreopoulos W."/>
            <person name="He G."/>
            <person name="Johnson J."/>
            <person name="Barry K.W."/>
            <person name="Grigoriev I.V."/>
            <person name="Nagy L."/>
            <person name="Hibbett D."/>
            <person name="Henrissat B."/>
            <person name="Matheny P.B."/>
            <person name="Labbe J."/>
            <person name="Martin F."/>
        </authorList>
    </citation>
    <scope>NUCLEOTIDE SEQUENCE</scope>
    <source>
        <strain evidence="1">EC-137</strain>
    </source>
</reference>
<dbReference type="EMBL" id="MU273614">
    <property type="protein sequence ID" value="KAI0030585.1"/>
    <property type="molecule type" value="Genomic_DNA"/>
</dbReference>
<keyword evidence="1" id="KW-0378">Hydrolase</keyword>
<evidence type="ECO:0000313" key="2">
    <source>
        <dbReference type="Proteomes" id="UP000814128"/>
    </source>
</evidence>
<gene>
    <name evidence="1" type="ORF">K488DRAFT_53898</name>
</gene>
<dbReference type="Proteomes" id="UP000814128">
    <property type="component" value="Unassembled WGS sequence"/>
</dbReference>
<reference evidence="1" key="2">
    <citation type="journal article" date="2022" name="New Phytol.">
        <title>Evolutionary transition to the ectomycorrhizal habit in the genomes of a hyperdiverse lineage of mushroom-forming fungi.</title>
        <authorList>
            <person name="Looney B."/>
            <person name="Miyauchi S."/>
            <person name="Morin E."/>
            <person name="Drula E."/>
            <person name="Courty P.E."/>
            <person name="Kohler A."/>
            <person name="Kuo A."/>
            <person name="LaButti K."/>
            <person name="Pangilinan J."/>
            <person name="Lipzen A."/>
            <person name="Riley R."/>
            <person name="Andreopoulos W."/>
            <person name="He G."/>
            <person name="Johnson J."/>
            <person name="Nolan M."/>
            <person name="Tritt A."/>
            <person name="Barry K.W."/>
            <person name="Grigoriev I.V."/>
            <person name="Nagy L.G."/>
            <person name="Hibbett D."/>
            <person name="Henrissat B."/>
            <person name="Matheny P.B."/>
            <person name="Labbe J."/>
            <person name="Martin F.M."/>
        </authorList>
    </citation>
    <scope>NUCLEOTIDE SEQUENCE</scope>
    <source>
        <strain evidence="1">EC-137</strain>
    </source>
</reference>
<evidence type="ECO:0000313" key="1">
    <source>
        <dbReference type="EMBL" id="KAI0030585.1"/>
    </source>
</evidence>
<protein>
    <submittedName>
        <fullName evidence="1">P-loop containing nucleoside triphosphate hydrolase protein</fullName>
    </submittedName>
</protein>
<comment type="caution">
    <text evidence="1">The sequence shown here is derived from an EMBL/GenBank/DDBJ whole genome shotgun (WGS) entry which is preliminary data.</text>
</comment>
<keyword evidence="2" id="KW-1185">Reference proteome</keyword>
<sequence length="253" mass="27838">TITTTFADVHLPAHTIDAVRTLVSLPLVLPEAFAHGILREHGIRGSLLFGPPGTGKTHLVRALAREVGSHMLSIKPSDILDCHIGQSEKVIRALFTLARRLAPCVLFIDELDALFAQRGEDDSRTGHRTRVTEFMQEMDGLLSKRENVIIIGATNRPFDLDDAVIRRLPLRLLVDLPGERDREGTQILKILLRSEQLGEDIDLAQVAQSTDMFSGSDLKHLVVGAALEAVKESISLPWKTNAPSTPTSQVRIL</sequence>
<accession>A0ACB8QFX0</accession>